<dbReference type="EMBL" id="QJSP01000011">
    <property type="protein sequence ID" value="PYE15037.1"/>
    <property type="molecule type" value="Genomic_DNA"/>
</dbReference>
<proteinExistence type="predicted"/>
<evidence type="ECO:0000313" key="2">
    <source>
        <dbReference type="EMBL" id="PYE15037.1"/>
    </source>
</evidence>
<dbReference type="AlphaFoldDB" id="A0A318RGN5"/>
<dbReference type="PANTHER" id="PTHR43194:SF2">
    <property type="entry name" value="PEROXISOMAL MEMBRANE PROTEIN LPX1"/>
    <property type="match status" value="1"/>
</dbReference>
<dbReference type="InterPro" id="IPR029058">
    <property type="entry name" value="AB_hydrolase_fold"/>
</dbReference>
<keyword evidence="3" id="KW-1185">Reference proteome</keyword>
<dbReference type="GO" id="GO:0003824">
    <property type="term" value="F:catalytic activity"/>
    <property type="evidence" value="ECO:0007669"/>
    <property type="project" value="UniProtKB-ARBA"/>
</dbReference>
<evidence type="ECO:0000313" key="3">
    <source>
        <dbReference type="Proteomes" id="UP000247591"/>
    </source>
</evidence>
<dbReference type="RefSeq" id="WP_110471052.1">
    <property type="nucleotide sequence ID" value="NZ_QJSP01000011.1"/>
</dbReference>
<dbReference type="SUPFAM" id="SSF53474">
    <property type="entry name" value="alpha/beta-Hydrolases"/>
    <property type="match status" value="1"/>
</dbReference>
<dbReference type="InterPro" id="IPR000073">
    <property type="entry name" value="AB_hydrolase_1"/>
</dbReference>
<reference evidence="2 3" key="1">
    <citation type="submission" date="2018-06" db="EMBL/GenBank/DDBJ databases">
        <title>Genomic Encyclopedia of Type Strains, Phase IV (KMG-IV): sequencing the most valuable type-strain genomes for metagenomic binning, comparative biology and taxonomic classification.</title>
        <authorList>
            <person name="Goeker M."/>
        </authorList>
    </citation>
    <scope>NUCLEOTIDE SEQUENCE [LARGE SCALE GENOMIC DNA]</scope>
    <source>
        <strain evidence="2 3">DSM 45521</strain>
    </source>
</reference>
<dbReference type="OrthoDB" id="3400345at2"/>
<dbReference type="Pfam" id="PF12697">
    <property type="entry name" value="Abhydrolase_6"/>
    <property type="match status" value="1"/>
</dbReference>
<dbReference type="PANTHER" id="PTHR43194">
    <property type="entry name" value="HYDROLASE ALPHA/BETA FOLD FAMILY"/>
    <property type="match status" value="1"/>
</dbReference>
<protein>
    <submittedName>
        <fullName evidence="2">Pimeloyl-ACP methyl ester carboxylesterase</fullName>
    </submittedName>
</protein>
<dbReference type="Proteomes" id="UP000247591">
    <property type="component" value="Unassembled WGS sequence"/>
</dbReference>
<gene>
    <name evidence="2" type="ORF">DFR67_111112</name>
</gene>
<organism evidence="2 3">
    <name type="scientific">Williamsia limnetica</name>
    <dbReference type="NCBI Taxonomy" id="882452"/>
    <lineage>
        <taxon>Bacteria</taxon>
        <taxon>Bacillati</taxon>
        <taxon>Actinomycetota</taxon>
        <taxon>Actinomycetes</taxon>
        <taxon>Mycobacteriales</taxon>
        <taxon>Nocardiaceae</taxon>
        <taxon>Williamsia</taxon>
    </lineage>
</organism>
<comment type="caution">
    <text evidence="2">The sequence shown here is derived from an EMBL/GenBank/DDBJ whole genome shotgun (WGS) entry which is preliminary data.</text>
</comment>
<feature type="domain" description="AB hydrolase-1" evidence="1">
    <location>
        <begin position="26"/>
        <end position="272"/>
    </location>
</feature>
<evidence type="ECO:0000259" key="1">
    <source>
        <dbReference type="Pfam" id="PF12697"/>
    </source>
</evidence>
<name>A0A318RGN5_WILLI</name>
<dbReference type="InterPro" id="IPR050228">
    <property type="entry name" value="Carboxylesterase_BioH"/>
</dbReference>
<accession>A0A318RGN5</accession>
<sequence length="284" mass="30650">MDTIETTLGMIEYQTVGPEHSEQPPVLFIHGALVDAELWRKPAELLAAHGYRCYLPTLPLGSHRVPMKPNADLSPTGVAGLIRELVVGLDLTDVTLVGNDTGGAICQFTIDAHGDHIGRLVLTNCDAFDTFPPFPFNAVFKALKVPGVLKPSMKLMTFRALRHSPIGFGLLANSPDPDLTASWVAPAQESAEIRRDITRLFANINPAELDAVTRRVGSFSKPVSLVWGMDDKSFKPELGRRLAAQFPDATVTEVQEARTFVSLDNPAAVADAVVQISARASSAT</sequence>
<dbReference type="Gene3D" id="3.40.50.1820">
    <property type="entry name" value="alpha/beta hydrolase"/>
    <property type="match status" value="1"/>
</dbReference>